<keyword evidence="6 8" id="KW-1133">Transmembrane helix</keyword>
<evidence type="ECO:0000256" key="2">
    <source>
        <dbReference type="ARBA" id="ARBA00006236"/>
    </source>
</evidence>
<keyword evidence="4" id="KW-1003">Cell membrane</keyword>
<dbReference type="NCBIfam" id="TIGR00710">
    <property type="entry name" value="efflux_Bcr_CflA"/>
    <property type="match status" value="1"/>
</dbReference>
<proteinExistence type="inferred from homology"/>
<feature type="transmembrane region" description="Helical" evidence="8">
    <location>
        <begin position="370"/>
        <end position="387"/>
    </location>
</feature>
<evidence type="ECO:0000313" key="11">
    <source>
        <dbReference type="Proteomes" id="UP000037822"/>
    </source>
</evidence>
<gene>
    <name evidence="10" type="ORF">AE618_16985</name>
</gene>
<comment type="subcellular location">
    <subcellularLocation>
        <location evidence="8">Cell inner membrane</location>
        <topology evidence="8">Multi-pass membrane protein</topology>
    </subcellularLocation>
    <subcellularLocation>
        <location evidence="1">Cell membrane</location>
        <topology evidence="1">Multi-pass membrane protein</topology>
    </subcellularLocation>
</comment>
<dbReference type="Gene3D" id="1.20.1720.10">
    <property type="entry name" value="Multidrug resistance protein D"/>
    <property type="match status" value="1"/>
</dbReference>
<feature type="transmembrane region" description="Helical" evidence="8">
    <location>
        <begin position="44"/>
        <end position="64"/>
    </location>
</feature>
<evidence type="ECO:0000256" key="4">
    <source>
        <dbReference type="ARBA" id="ARBA00022475"/>
    </source>
</evidence>
<evidence type="ECO:0000256" key="1">
    <source>
        <dbReference type="ARBA" id="ARBA00004651"/>
    </source>
</evidence>
<dbReference type="PANTHER" id="PTHR23502:SF132">
    <property type="entry name" value="POLYAMINE TRANSPORTER 2-RELATED"/>
    <property type="match status" value="1"/>
</dbReference>
<dbReference type="EMBL" id="LGSZ01000048">
    <property type="protein sequence ID" value="KPH79578.1"/>
    <property type="molecule type" value="Genomic_DNA"/>
</dbReference>
<evidence type="ECO:0000256" key="3">
    <source>
        <dbReference type="ARBA" id="ARBA00022448"/>
    </source>
</evidence>
<keyword evidence="3 8" id="KW-0813">Transport</keyword>
<keyword evidence="8" id="KW-0997">Cell inner membrane</keyword>
<dbReference type="AlphaFoldDB" id="A0A0N1FGC8"/>
<organism evidence="10 11">
    <name type="scientific">Bosea vaviloviae</name>
    <dbReference type="NCBI Taxonomy" id="1526658"/>
    <lineage>
        <taxon>Bacteria</taxon>
        <taxon>Pseudomonadati</taxon>
        <taxon>Pseudomonadota</taxon>
        <taxon>Alphaproteobacteria</taxon>
        <taxon>Hyphomicrobiales</taxon>
        <taxon>Boseaceae</taxon>
        <taxon>Bosea</taxon>
    </lineage>
</organism>
<dbReference type="PROSITE" id="PS50850">
    <property type="entry name" value="MFS"/>
    <property type="match status" value="1"/>
</dbReference>
<accession>A0A0N1FGC8</accession>
<evidence type="ECO:0000313" key="10">
    <source>
        <dbReference type="EMBL" id="KPH79578.1"/>
    </source>
</evidence>
<feature type="transmembrane region" description="Helical" evidence="8">
    <location>
        <begin position="216"/>
        <end position="238"/>
    </location>
</feature>
<keyword evidence="5 8" id="KW-0812">Transmembrane</keyword>
<dbReference type="CDD" id="cd17320">
    <property type="entry name" value="MFS_MdfA_MDR_like"/>
    <property type="match status" value="1"/>
</dbReference>
<evidence type="ECO:0000259" key="9">
    <source>
        <dbReference type="PROSITE" id="PS50850"/>
    </source>
</evidence>
<dbReference type="PANTHER" id="PTHR23502">
    <property type="entry name" value="MAJOR FACILITATOR SUPERFAMILY"/>
    <property type="match status" value="1"/>
</dbReference>
<dbReference type="InterPro" id="IPR036259">
    <property type="entry name" value="MFS_trans_sf"/>
</dbReference>
<comment type="caution">
    <text evidence="10">The sequence shown here is derived from an EMBL/GenBank/DDBJ whole genome shotgun (WGS) entry which is preliminary data.</text>
</comment>
<dbReference type="Pfam" id="PF07690">
    <property type="entry name" value="MFS_1"/>
    <property type="match status" value="1"/>
</dbReference>
<sequence length="398" mass="41137">MKLRPDTLAMTAVLAMLTALGPLSTDFYLPSLPDIVRVMQTDIAGAQATLSAFLFGFAGGQILWGPLSDRLGRKPVLLTGLGIFMAATLACSFAPSIEALTMARAVQALGASGPIVLGRAMVRDLYEGPRAGRELARMGMIMGVVPAIAPVLGGVLQQAFGWRSTFVASLVFAAAIAAVVAFLLPETIRSRSREPLSLMAIIRGFGTLLENRAFRVYVGLTALAYGGLFAFISGSSFVLIDIHGLTPVQYGFAFSFMVLGFILGTILAQRLVGRRGMDGVIALGVRCLAGGGLIMLVCVASGFGGVVGVVVPMALYACGVGLTMPQSQASAMMPFPDRAGAASSFTGLCQMLFSACVGLLVGHALKSGALPLPLVMSAIGVAALVLFRASAAIRAAKA</sequence>
<reference evidence="10 11" key="1">
    <citation type="submission" date="2015-07" db="EMBL/GenBank/DDBJ databases">
        <title>Whole genome sequencing of Bosea vaviloviae isolated from cave pool.</title>
        <authorList>
            <person name="Tan N.E.H."/>
            <person name="Lee Y.P."/>
            <person name="Gan H.M."/>
            <person name="Barton H."/>
            <person name="Savka M.A."/>
        </authorList>
    </citation>
    <scope>NUCLEOTIDE SEQUENCE [LARGE SCALE GENOMIC DNA]</scope>
    <source>
        <strain evidence="10 11">SD260</strain>
    </source>
</reference>
<evidence type="ECO:0000256" key="8">
    <source>
        <dbReference type="RuleBase" id="RU365088"/>
    </source>
</evidence>
<keyword evidence="7 8" id="KW-0472">Membrane</keyword>
<protein>
    <recommendedName>
        <fullName evidence="8">Bcr/CflA family efflux transporter</fullName>
    </recommendedName>
</protein>
<keyword evidence="11" id="KW-1185">Reference proteome</keyword>
<evidence type="ECO:0000256" key="6">
    <source>
        <dbReference type="ARBA" id="ARBA00022989"/>
    </source>
</evidence>
<comment type="similarity">
    <text evidence="2 8">Belongs to the major facilitator superfamily. Bcr/CmlA family.</text>
</comment>
<evidence type="ECO:0000256" key="5">
    <source>
        <dbReference type="ARBA" id="ARBA00022692"/>
    </source>
</evidence>
<comment type="caution">
    <text evidence="8">Lacks conserved residue(s) required for the propagation of feature annotation.</text>
</comment>
<dbReference type="InterPro" id="IPR011701">
    <property type="entry name" value="MFS"/>
</dbReference>
<dbReference type="OrthoDB" id="9800416at2"/>
<dbReference type="InterPro" id="IPR020846">
    <property type="entry name" value="MFS_dom"/>
</dbReference>
<name>A0A0N1FGC8_9HYPH</name>
<dbReference type="InterPro" id="IPR004812">
    <property type="entry name" value="Efflux_drug-R_Bcr/CmlA"/>
</dbReference>
<dbReference type="RefSeq" id="WP_054210243.1">
    <property type="nucleotide sequence ID" value="NZ_LGSZ01000048.1"/>
</dbReference>
<dbReference type="GO" id="GO:1990961">
    <property type="term" value="P:xenobiotic detoxification by transmembrane export across the plasma membrane"/>
    <property type="evidence" value="ECO:0007669"/>
    <property type="project" value="InterPro"/>
</dbReference>
<feature type="transmembrane region" description="Helical" evidence="8">
    <location>
        <begin position="303"/>
        <end position="324"/>
    </location>
</feature>
<feature type="transmembrane region" description="Helical" evidence="8">
    <location>
        <begin position="345"/>
        <end position="364"/>
    </location>
</feature>
<dbReference type="GO" id="GO:0005886">
    <property type="term" value="C:plasma membrane"/>
    <property type="evidence" value="ECO:0007669"/>
    <property type="project" value="UniProtKB-SubCell"/>
</dbReference>
<feature type="transmembrane region" description="Helical" evidence="8">
    <location>
        <begin position="76"/>
        <end position="95"/>
    </location>
</feature>
<evidence type="ECO:0000256" key="7">
    <source>
        <dbReference type="ARBA" id="ARBA00023136"/>
    </source>
</evidence>
<feature type="domain" description="Major facilitator superfamily (MFS) profile" evidence="9">
    <location>
        <begin position="10"/>
        <end position="398"/>
    </location>
</feature>
<dbReference type="Proteomes" id="UP000037822">
    <property type="component" value="Unassembled WGS sequence"/>
</dbReference>
<feature type="transmembrane region" description="Helical" evidence="8">
    <location>
        <begin position="139"/>
        <end position="160"/>
    </location>
</feature>
<feature type="transmembrane region" description="Helical" evidence="8">
    <location>
        <begin position="250"/>
        <end position="268"/>
    </location>
</feature>
<dbReference type="GO" id="GO:0042910">
    <property type="term" value="F:xenobiotic transmembrane transporter activity"/>
    <property type="evidence" value="ECO:0007669"/>
    <property type="project" value="InterPro"/>
</dbReference>
<feature type="transmembrane region" description="Helical" evidence="8">
    <location>
        <begin position="166"/>
        <end position="184"/>
    </location>
</feature>
<dbReference type="SUPFAM" id="SSF103473">
    <property type="entry name" value="MFS general substrate transporter"/>
    <property type="match status" value="1"/>
</dbReference>
<dbReference type="FunFam" id="1.20.1720.10:FF:000005">
    <property type="entry name" value="Bcr/CflA family efflux transporter"/>
    <property type="match status" value="1"/>
</dbReference>
<dbReference type="PATRIC" id="fig|1526658.3.peg.144"/>